<reference evidence="2" key="1">
    <citation type="journal article" date="2017" name="Nature">
        <title>The sunflower genome provides insights into oil metabolism, flowering and Asterid evolution.</title>
        <authorList>
            <person name="Badouin H."/>
            <person name="Gouzy J."/>
            <person name="Grassa C.J."/>
            <person name="Murat F."/>
            <person name="Staton S.E."/>
            <person name="Cottret L."/>
            <person name="Lelandais-Briere C."/>
            <person name="Owens G.L."/>
            <person name="Carrere S."/>
            <person name="Mayjonade B."/>
            <person name="Legrand L."/>
            <person name="Gill N."/>
            <person name="Kane N.C."/>
            <person name="Bowers J.E."/>
            <person name="Hubner S."/>
            <person name="Bellec A."/>
            <person name="Berard A."/>
            <person name="Berges H."/>
            <person name="Blanchet N."/>
            <person name="Boniface M.C."/>
            <person name="Brunel D."/>
            <person name="Catrice O."/>
            <person name="Chaidir N."/>
            <person name="Claudel C."/>
            <person name="Donnadieu C."/>
            <person name="Faraut T."/>
            <person name="Fievet G."/>
            <person name="Helmstetter N."/>
            <person name="King M."/>
            <person name="Knapp S.J."/>
            <person name="Lai Z."/>
            <person name="Le Paslier M.C."/>
            <person name="Lippi Y."/>
            <person name="Lorenzon L."/>
            <person name="Mandel J.R."/>
            <person name="Marage G."/>
            <person name="Marchand G."/>
            <person name="Marquand E."/>
            <person name="Bret-Mestries E."/>
            <person name="Morien E."/>
            <person name="Nambeesan S."/>
            <person name="Nguyen T."/>
            <person name="Pegot-Espagnet P."/>
            <person name="Pouilly N."/>
            <person name="Raftis F."/>
            <person name="Sallet E."/>
            <person name="Schiex T."/>
            <person name="Thomas J."/>
            <person name="Vandecasteele C."/>
            <person name="Vares D."/>
            <person name="Vear F."/>
            <person name="Vautrin S."/>
            <person name="Crespi M."/>
            <person name="Mangin B."/>
            <person name="Burke J.M."/>
            <person name="Salse J."/>
            <person name="Munos S."/>
            <person name="Vincourt P."/>
            <person name="Rieseberg L.H."/>
            <person name="Langlade N.B."/>
        </authorList>
    </citation>
    <scope>NUCLEOTIDE SEQUENCE [LARGE SCALE GENOMIC DNA]</scope>
    <source>
        <strain evidence="2">cv. SF193</strain>
    </source>
</reference>
<organism evidence="1 2">
    <name type="scientific">Helianthus annuus</name>
    <name type="common">Common sunflower</name>
    <dbReference type="NCBI Taxonomy" id="4232"/>
    <lineage>
        <taxon>Eukaryota</taxon>
        <taxon>Viridiplantae</taxon>
        <taxon>Streptophyta</taxon>
        <taxon>Embryophyta</taxon>
        <taxon>Tracheophyta</taxon>
        <taxon>Spermatophyta</taxon>
        <taxon>Magnoliopsida</taxon>
        <taxon>eudicotyledons</taxon>
        <taxon>Gunneridae</taxon>
        <taxon>Pentapetalae</taxon>
        <taxon>asterids</taxon>
        <taxon>campanulids</taxon>
        <taxon>Asterales</taxon>
        <taxon>Asteraceae</taxon>
        <taxon>Asteroideae</taxon>
        <taxon>Heliantheae alliance</taxon>
        <taxon>Heliantheae</taxon>
        <taxon>Helianthus</taxon>
    </lineage>
</organism>
<dbReference type="EMBL" id="CM007906">
    <property type="protein sequence ID" value="OTF85255.1"/>
    <property type="molecule type" value="Genomic_DNA"/>
</dbReference>
<accession>A0A251RLN6</accession>
<keyword evidence="2" id="KW-1185">Reference proteome</keyword>
<evidence type="ECO:0000313" key="1">
    <source>
        <dbReference type="EMBL" id="OTF85255.1"/>
    </source>
</evidence>
<proteinExistence type="predicted"/>
<protein>
    <submittedName>
        <fullName evidence="1">Uncharacterized protein</fullName>
    </submittedName>
</protein>
<gene>
    <name evidence="1" type="ORF">HannXRQ_Chr17g0537981</name>
</gene>
<dbReference type="Proteomes" id="UP000215914">
    <property type="component" value="Chromosome 17"/>
</dbReference>
<name>A0A251RLN6_HELAN</name>
<sequence>MAAMLDRLGVASCGVGGFEAEPTMRGQKWLSFPFSVARKYSTERVLGLFDLTGRKQAYRRGWLEPECEQHQQSNEMKQIGQQVDLC</sequence>
<dbReference type="AlphaFoldDB" id="A0A251RLN6"/>
<evidence type="ECO:0000313" key="2">
    <source>
        <dbReference type="Proteomes" id="UP000215914"/>
    </source>
</evidence>
<dbReference type="InParanoid" id="A0A251RLN6"/>